<evidence type="ECO:0000256" key="2">
    <source>
        <dbReference type="SAM" id="SignalP"/>
    </source>
</evidence>
<dbReference type="Proteomes" id="UP000332933">
    <property type="component" value="Unassembled WGS sequence"/>
</dbReference>
<dbReference type="AlphaFoldDB" id="A0A485KM85"/>
<feature type="transmembrane region" description="Helical" evidence="1">
    <location>
        <begin position="61"/>
        <end position="80"/>
    </location>
</feature>
<reference evidence="3" key="2">
    <citation type="submission" date="2019-06" db="EMBL/GenBank/DDBJ databases">
        <title>Genomics analysis of Aphanomyces spp. identifies a new class of oomycete effector associated with host adaptation.</title>
        <authorList>
            <person name="Gaulin E."/>
        </authorList>
    </citation>
    <scope>NUCLEOTIDE SEQUENCE</scope>
    <source>
        <strain evidence="3">CBS 578.67</strain>
    </source>
</reference>
<keyword evidence="1" id="KW-1133">Transmembrane helix</keyword>
<dbReference type="EMBL" id="CAADRA010005149">
    <property type="protein sequence ID" value="VFT86024.1"/>
    <property type="molecule type" value="Genomic_DNA"/>
</dbReference>
<dbReference type="EMBL" id="VJMH01005128">
    <property type="protein sequence ID" value="KAF0700327.1"/>
    <property type="molecule type" value="Genomic_DNA"/>
</dbReference>
<gene>
    <name evidence="4" type="primary">Aste57867_9140</name>
    <name evidence="3" type="ORF">As57867_009104</name>
    <name evidence="4" type="ORF">ASTE57867_9140</name>
</gene>
<keyword evidence="5" id="KW-1185">Reference proteome</keyword>
<keyword evidence="1" id="KW-0472">Membrane</keyword>
<proteinExistence type="predicted"/>
<keyword evidence="1" id="KW-0812">Transmembrane</keyword>
<name>A0A485KM85_9STRA</name>
<evidence type="ECO:0000313" key="3">
    <source>
        <dbReference type="EMBL" id="KAF0700327.1"/>
    </source>
</evidence>
<feature type="transmembrane region" description="Helical" evidence="1">
    <location>
        <begin position="163"/>
        <end position="183"/>
    </location>
</feature>
<protein>
    <submittedName>
        <fullName evidence="4">Aste57867_9140 protein</fullName>
    </submittedName>
</protein>
<evidence type="ECO:0000313" key="5">
    <source>
        <dbReference type="Proteomes" id="UP000332933"/>
    </source>
</evidence>
<reference evidence="4 5" key="1">
    <citation type="submission" date="2019-03" db="EMBL/GenBank/DDBJ databases">
        <authorList>
            <person name="Gaulin E."/>
            <person name="Dumas B."/>
        </authorList>
    </citation>
    <scope>NUCLEOTIDE SEQUENCE [LARGE SCALE GENOMIC DNA]</scope>
    <source>
        <strain evidence="4">CBS 568.67</strain>
    </source>
</reference>
<feature type="transmembrane region" description="Helical" evidence="1">
    <location>
        <begin position="125"/>
        <end position="151"/>
    </location>
</feature>
<evidence type="ECO:0000313" key="4">
    <source>
        <dbReference type="EMBL" id="VFT86024.1"/>
    </source>
</evidence>
<organism evidence="4 5">
    <name type="scientific">Aphanomyces stellatus</name>
    <dbReference type="NCBI Taxonomy" id="120398"/>
    <lineage>
        <taxon>Eukaryota</taxon>
        <taxon>Sar</taxon>
        <taxon>Stramenopiles</taxon>
        <taxon>Oomycota</taxon>
        <taxon>Saprolegniomycetes</taxon>
        <taxon>Saprolegniales</taxon>
        <taxon>Verrucalvaceae</taxon>
        <taxon>Aphanomyces</taxon>
    </lineage>
</organism>
<feature type="signal peptide" evidence="2">
    <location>
        <begin position="1"/>
        <end position="24"/>
    </location>
</feature>
<feature type="chain" id="PRO_5036116106" evidence="2">
    <location>
        <begin position="25"/>
        <end position="204"/>
    </location>
</feature>
<accession>A0A485KM85</accession>
<evidence type="ECO:0000256" key="1">
    <source>
        <dbReference type="SAM" id="Phobius"/>
    </source>
</evidence>
<sequence length="204" mass="21952">MNSIACVASVLSIVACFLLGCIQSRIWNGIQTPTIPKLFAHVLLPNASPDGDSLREPPSDAYFVFGRMFIVVYVLLAVVLVSQPLDAQVSSFVPLAVSVLLGAAAFGNLLAYYASKAYGPPMRKIGYRMIEMPCLLILAFVLTGHGILLLTATTSDHHSTIEAWAFVLTPLFSILCTAMLRYMPHGPLLGISVALTVHAFTQEG</sequence>
<keyword evidence="2" id="KW-0732">Signal</keyword>
<feature type="transmembrane region" description="Helical" evidence="1">
    <location>
        <begin position="92"/>
        <end position="113"/>
    </location>
</feature>